<dbReference type="RefSeq" id="WP_004843494.1">
    <property type="nucleotide sequence ID" value="NZ_AP031446.1"/>
</dbReference>
<evidence type="ECO:0000313" key="4">
    <source>
        <dbReference type="EMBL" id="MDB8738894.1"/>
    </source>
</evidence>
<reference evidence="4" key="5">
    <citation type="submission" date="2023-01" db="EMBL/GenBank/DDBJ databases">
        <title>Human gut microbiome strain richness.</title>
        <authorList>
            <person name="Chen-Liaw A."/>
        </authorList>
    </citation>
    <scope>NUCLEOTIDE SEQUENCE</scope>
    <source>
        <strain evidence="4">1001217st1_A9_1001217B_191108</strain>
    </source>
</reference>
<reference evidence="1" key="2">
    <citation type="submission" date="2021-10" db="EMBL/GenBank/DDBJ databases">
        <title>Collection of gut derived symbiotic bacterial strains cultured from healthy donors.</title>
        <authorList>
            <person name="Lin H."/>
            <person name="Littmann E."/>
            <person name="Claire K."/>
            <person name="Pamer E."/>
        </authorList>
    </citation>
    <scope>NUCLEOTIDE SEQUENCE</scope>
    <source>
        <strain evidence="2">MSK.23.18</strain>
        <strain evidence="1">MSK.23.4</strain>
    </source>
</reference>
<sequence length="56" mass="6759">MKDFFEDKEKRIPGNMEYDIEQIRNELGKGMNIEKIAEKLNLDQAYVEFLFWFGIL</sequence>
<evidence type="ECO:0000313" key="6">
    <source>
        <dbReference type="EMBL" id="VYU48135.1"/>
    </source>
</evidence>
<dbReference type="Proteomes" id="UP001149331">
    <property type="component" value="Unassembled WGS sequence"/>
</dbReference>
<evidence type="ECO:0000313" key="1">
    <source>
        <dbReference type="EMBL" id="MCB5492330.1"/>
    </source>
</evidence>
<proteinExistence type="predicted"/>
<dbReference type="EMBL" id="JAJBOM010000002">
    <property type="protein sequence ID" value="MCB5618117.1"/>
    <property type="molecule type" value="Genomic_DNA"/>
</dbReference>
<dbReference type="EMBL" id="JAQMLR010000007">
    <property type="protein sequence ID" value="MDB8738894.1"/>
    <property type="molecule type" value="Genomic_DNA"/>
</dbReference>
<organism evidence="6">
    <name type="scientific">Mediterraneibacter gnavus</name>
    <name type="common">Ruminococcus gnavus</name>
    <dbReference type="NCBI Taxonomy" id="33038"/>
    <lineage>
        <taxon>Bacteria</taxon>
        <taxon>Bacillati</taxon>
        <taxon>Bacillota</taxon>
        <taxon>Clostridia</taxon>
        <taxon>Lachnospirales</taxon>
        <taxon>Lachnospiraceae</taxon>
        <taxon>Mediterraneibacter</taxon>
    </lineage>
</organism>
<reference evidence="3" key="4">
    <citation type="submission" date="2022-12" db="EMBL/GenBank/DDBJ databases">
        <title>Genome of R. gnavus strain RSHDN_123.</title>
        <authorList>
            <person name="Abdugheni R."/>
        </authorList>
    </citation>
    <scope>NUCLEOTIDE SEQUENCE</scope>
    <source>
        <strain evidence="3">RSHDN_123</strain>
    </source>
</reference>
<dbReference type="EMBL" id="CACRUU010000084">
    <property type="protein sequence ID" value="VYU48135.1"/>
    <property type="molecule type" value="Genomic_DNA"/>
</dbReference>
<dbReference type="Proteomes" id="UP001211731">
    <property type="component" value="Unassembled WGS sequence"/>
</dbReference>
<dbReference type="EMBL" id="JAPZED010000003">
    <property type="protein sequence ID" value="MCZ7693317.1"/>
    <property type="molecule type" value="Genomic_DNA"/>
</dbReference>
<dbReference type="Proteomes" id="UP001297422">
    <property type="component" value="Unassembled WGS sequence"/>
</dbReference>
<dbReference type="Proteomes" id="UP001148455">
    <property type="component" value="Unassembled WGS sequence"/>
</dbReference>
<protein>
    <submittedName>
        <fullName evidence="6">Uncharacterized protein</fullName>
    </submittedName>
</protein>
<dbReference type="GeneID" id="57435479"/>
<dbReference type="EMBL" id="JAPZEG010000005">
    <property type="protein sequence ID" value="MDE1203014.1"/>
    <property type="molecule type" value="Genomic_DNA"/>
</dbReference>
<gene>
    <name evidence="2" type="ORF">LIQ08_02910</name>
    <name evidence="1" type="ORF">LIQ10_01050</name>
    <name evidence="5" type="ORF">O4N78_05395</name>
    <name evidence="3" type="ORF">O8D18_04585</name>
    <name evidence="4" type="ORF">PNU63_08925</name>
    <name evidence="6" type="ORF">RGLFYP36_01718</name>
</gene>
<dbReference type="EMBL" id="JAJBNC010000002">
    <property type="protein sequence ID" value="MCB5492330.1"/>
    <property type="molecule type" value="Genomic_DNA"/>
</dbReference>
<reference evidence="6" key="1">
    <citation type="submission" date="2019-11" db="EMBL/GenBank/DDBJ databases">
        <authorList>
            <person name="Feng L."/>
        </authorList>
    </citation>
    <scope>NUCLEOTIDE SEQUENCE</scope>
    <source>
        <strain evidence="6">RgnavusLFYP36</strain>
    </source>
</reference>
<evidence type="ECO:0000313" key="2">
    <source>
        <dbReference type="EMBL" id="MCB5618117.1"/>
    </source>
</evidence>
<dbReference type="AlphaFoldDB" id="A0A6N3F7Y8"/>
<accession>A0A6N3F7Y8</accession>
<evidence type="ECO:0000313" key="3">
    <source>
        <dbReference type="EMBL" id="MCZ7693317.1"/>
    </source>
</evidence>
<reference evidence="5" key="3">
    <citation type="submission" date="2022-12" db="EMBL/GenBank/DDBJ databases">
        <title>Genome of R. gnavus strain RSHDN_120.</title>
        <authorList>
            <person name="Abdugheni R."/>
        </authorList>
    </citation>
    <scope>NUCLEOTIDE SEQUENCE</scope>
    <source>
        <strain evidence="5">RSHDN_120</strain>
    </source>
</reference>
<evidence type="ECO:0000313" key="5">
    <source>
        <dbReference type="EMBL" id="MDE1203014.1"/>
    </source>
</evidence>
<dbReference type="Proteomes" id="UP001297370">
    <property type="component" value="Unassembled WGS sequence"/>
</dbReference>
<name>A0A6N3F7Y8_MEDGN</name>